<dbReference type="PATRIC" id="fig|1365250.3.peg.2269"/>
<gene>
    <name evidence="1" type="ORF">N475_15190</name>
</gene>
<keyword evidence="2" id="KW-1185">Reference proteome</keyword>
<evidence type="ECO:0000313" key="2">
    <source>
        <dbReference type="Proteomes" id="UP000076643"/>
    </source>
</evidence>
<proteinExistence type="predicted"/>
<protein>
    <submittedName>
        <fullName evidence="1">Uncharacterized protein</fullName>
    </submittedName>
</protein>
<organism evidence="1 2">
    <name type="scientific">Pseudoalteromonas luteoviolacea DSM 6061</name>
    <dbReference type="NCBI Taxonomy" id="1365250"/>
    <lineage>
        <taxon>Bacteria</taxon>
        <taxon>Pseudomonadati</taxon>
        <taxon>Pseudomonadota</taxon>
        <taxon>Gammaproteobacteria</taxon>
        <taxon>Alteromonadales</taxon>
        <taxon>Pseudoalteromonadaceae</taxon>
        <taxon>Pseudoalteromonas</taxon>
    </lineage>
</organism>
<evidence type="ECO:0000313" key="1">
    <source>
        <dbReference type="EMBL" id="KZN39154.1"/>
    </source>
</evidence>
<comment type="caution">
    <text evidence="1">The sequence shown here is derived from an EMBL/GenBank/DDBJ whole genome shotgun (WGS) entry which is preliminary data.</text>
</comment>
<dbReference type="EMBL" id="AUYB01000100">
    <property type="protein sequence ID" value="KZN39154.1"/>
    <property type="molecule type" value="Genomic_DNA"/>
</dbReference>
<dbReference type="Proteomes" id="UP000076643">
    <property type="component" value="Unassembled WGS sequence"/>
</dbReference>
<dbReference type="RefSeq" id="WP_063356265.1">
    <property type="nucleotide sequence ID" value="NZ_AQHB01000049.1"/>
</dbReference>
<reference evidence="1 2" key="1">
    <citation type="submission" date="2013-07" db="EMBL/GenBank/DDBJ databases">
        <title>Comparative Genomic and Metabolomic Analysis of Twelve Strains of Pseudoalteromonas luteoviolacea.</title>
        <authorList>
            <person name="Vynne N.G."/>
            <person name="Mansson M."/>
            <person name="Gram L."/>
        </authorList>
    </citation>
    <scope>NUCLEOTIDE SEQUENCE [LARGE SCALE GENOMIC DNA]</scope>
    <source>
        <strain evidence="1 2">DSM 6061</strain>
    </source>
</reference>
<name>A0A166X202_9GAMM</name>
<sequence length="562" mass="64146">MSQTNQEISKQLFELIQKTEIVLRLYYNKNKWPSIFPTLAQLAQLYRETYRLAPNALHSYLSFYFDEYSPTTNLVVKKCVLVCIMSEGHGYSAKIQQELLVACIASFICVKNENDKLQKSLSLTEQGKKLWKLRYQLAVKVLEHGGSVNKQATRMLARLQPYCETLRSKNATPLYDNTTLIVAIAQIVAFAVAKKGCKNNALSLCIKRLYLTNTDEFVRVSLYKLVEQFSLLPVGSSTNYEGTTAVLLLKAEQQVLCTLENNKLTKLIKTKKPYRFSFNQISTSDKQLLYKVWSHIELPSIQSSESNFDSTFEVIEKLNKGSFGSFRAIEKTIAPFPHIEEALTQAAKLYNREAQKGANIRHSLTMVGLDTATLLCQRVLIEQVISQLRHPFAQDVWHKYQQISLVLATLIKRAYGQEYENILSPVSAVIAFMLKHHDIDIKRFTCTDEQLDDTKPYSLSRLFGFQTFDEQKLQTYFDSHFGDSPAHQAFQNSEKEKHNQLSGKAKTFVAVKVLSMQWSSAAFEATAWQKTILEEQAIKFGWKNIAEVHDALLALSLHNIIE</sequence>
<accession>A0A166X202</accession>
<dbReference type="AlphaFoldDB" id="A0A166X202"/>